<protein>
    <submittedName>
        <fullName evidence="1">Uncharacterized protein</fullName>
    </submittedName>
</protein>
<comment type="caution">
    <text evidence="1">The sequence shown here is derived from an EMBL/GenBank/DDBJ whole genome shotgun (WGS) entry which is preliminary data.</text>
</comment>
<gene>
    <name evidence="1" type="ORF">QYF61_021973</name>
</gene>
<accession>A0AAN7SFM2</accession>
<sequence>MDLLEQVQRRATKLIRGLEHLSYEDRLRELGLFSPEMIRLQGDLPAAFQYLKGAYKKAGEGLFTRACSDRTREILHYEGGEALEQVAQRSCGHPIPGSVQGPVGWGFEQPGLVEGVPAHGRGISPSSQK</sequence>
<proteinExistence type="predicted"/>
<evidence type="ECO:0000313" key="2">
    <source>
        <dbReference type="Proteomes" id="UP001333110"/>
    </source>
</evidence>
<name>A0AAN7SFM2_MYCAM</name>
<dbReference type="Proteomes" id="UP001333110">
    <property type="component" value="Unassembled WGS sequence"/>
</dbReference>
<keyword evidence="2" id="KW-1185">Reference proteome</keyword>
<dbReference type="EMBL" id="JAUNZN010000002">
    <property type="protein sequence ID" value="KAK4827836.1"/>
    <property type="molecule type" value="Genomic_DNA"/>
</dbReference>
<reference evidence="1 2" key="1">
    <citation type="journal article" date="2023" name="J. Hered.">
        <title>Chromosome-level genome of the wood stork (Mycteria americana) provides insight into avian chromosome evolution.</title>
        <authorList>
            <person name="Flamio R. Jr."/>
            <person name="Ramstad K.M."/>
        </authorList>
    </citation>
    <scope>NUCLEOTIDE SEQUENCE [LARGE SCALE GENOMIC DNA]</scope>
    <source>
        <strain evidence="1">JAX WOST 10</strain>
    </source>
</reference>
<evidence type="ECO:0000313" key="1">
    <source>
        <dbReference type="EMBL" id="KAK4827836.1"/>
    </source>
</evidence>
<feature type="non-terminal residue" evidence="1">
    <location>
        <position position="129"/>
    </location>
</feature>
<dbReference type="AlphaFoldDB" id="A0AAN7SFM2"/>
<organism evidence="1 2">
    <name type="scientific">Mycteria americana</name>
    <name type="common">Wood stork</name>
    <dbReference type="NCBI Taxonomy" id="33587"/>
    <lineage>
        <taxon>Eukaryota</taxon>
        <taxon>Metazoa</taxon>
        <taxon>Chordata</taxon>
        <taxon>Craniata</taxon>
        <taxon>Vertebrata</taxon>
        <taxon>Euteleostomi</taxon>
        <taxon>Archelosauria</taxon>
        <taxon>Archosauria</taxon>
        <taxon>Dinosauria</taxon>
        <taxon>Saurischia</taxon>
        <taxon>Theropoda</taxon>
        <taxon>Coelurosauria</taxon>
        <taxon>Aves</taxon>
        <taxon>Neognathae</taxon>
        <taxon>Neoaves</taxon>
        <taxon>Aequornithes</taxon>
        <taxon>Ciconiiformes</taxon>
        <taxon>Ciconiidae</taxon>
        <taxon>Mycteria</taxon>
    </lineage>
</organism>